<name>A0A6G7YQM8_9SPHN</name>
<dbReference type="RefSeq" id="WP_166411434.1">
    <property type="nucleotide sequence ID" value="NZ_CP049869.1"/>
</dbReference>
<feature type="transmembrane region" description="Helical" evidence="1">
    <location>
        <begin position="113"/>
        <end position="135"/>
    </location>
</feature>
<dbReference type="AlphaFoldDB" id="A0A6G7YQM8"/>
<reference evidence="2 3" key="1">
    <citation type="submission" date="2020-03" db="EMBL/GenBank/DDBJ databases">
        <title>Sphingomonas sp. nov., isolated from fish.</title>
        <authorList>
            <person name="Hyun D.-W."/>
            <person name="Bae J.-W."/>
        </authorList>
    </citation>
    <scope>NUCLEOTIDE SEQUENCE [LARGE SCALE GENOMIC DNA]</scope>
    <source>
        <strain evidence="2 3">HDW15B</strain>
    </source>
</reference>
<feature type="transmembrane region" description="Helical" evidence="1">
    <location>
        <begin position="33"/>
        <end position="51"/>
    </location>
</feature>
<organism evidence="2 3">
    <name type="scientific">Sphingomonas piscis</name>
    <dbReference type="NCBI Taxonomy" id="2714943"/>
    <lineage>
        <taxon>Bacteria</taxon>
        <taxon>Pseudomonadati</taxon>
        <taxon>Pseudomonadota</taxon>
        <taxon>Alphaproteobacteria</taxon>
        <taxon>Sphingomonadales</taxon>
        <taxon>Sphingomonadaceae</taxon>
        <taxon>Sphingomonas</taxon>
    </lineage>
</organism>
<keyword evidence="1" id="KW-0812">Transmembrane</keyword>
<keyword evidence="1" id="KW-1133">Transmembrane helix</keyword>
<keyword evidence="3" id="KW-1185">Reference proteome</keyword>
<evidence type="ECO:0000313" key="3">
    <source>
        <dbReference type="Proteomes" id="UP000503222"/>
    </source>
</evidence>
<protein>
    <submittedName>
        <fullName evidence="2">Uncharacterized protein</fullName>
    </submittedName>
</protein>
<proteinExistence type="predicted"/>
<sequence>MSEFREKWPEMRMKHLELVQNAITRMGTNSAGLKGYCMGIVAALIALAGAIEKPRILFLGLPIIVAFAVLDASYLVLERGFRDQYNELRLKPLESEPDFHIEPKESATLADALLSWSVLGFYGAGILIVVAVGVFI</sequence>
<gene>
    <name evidence="2" type="ORF">G7077_09205</name>
</gene>
<feature type="transmembrane region" description="Helical" evidence="1">
    <location>
        <begin position="56"/>
        <end position="77"/>
    </location>
</feature>
<accession>A0A6G7YQM8</accession>
<evidence type="ECO:0000256" key="1">
    <source>
        <dbReference type="SAM" id="Phobius"/>
    </source>
</evidence>
<keyword evidence="1" id="KW-0472">Membrane</keyword>
<dbReference type="KEGG" id="spii:G7077_09205"/>
<evidence type="ECO:0000313" key="2">
    <source>
        <dbReference type="EMBL" id="QIK79043.1"/>
    </source>
</evidence>
<dbReference type="Proteomes" id="UP000503222">
    <property type="component" value="Chromosome"/>
</dbReference>
<dbReference type="EMBL" id="CP049869">
    <property type="protein sequence ID" value="QIK79043.1"/>
    <property type="molecule type" value="Genomic_DNA"/>
</dbReference>